<reference evidence="1" key="1">
    <citation type="submission" date="2020-10" db="EMBL/GenBank/DDBJ databases">
        <authorList>
            <person name="Abbas A."/>
            <person name="Razzaq R."/>
            <person name="Waqas M."/>
            <person name="Abbas N."/>
            <person name="Nielsen T.K."/>
            <person name="Hansen L.H."/>
            <person name="Hussain S."/>
            <person name="Shahid M."/>
        </authorList>
    </citation>
    <scope>NUCLEOTIDE SEQUENCE</scope>
    <source>
        <strain evidence="1">S14</strain>
    </source>
</reference>
<dbReference type="PANTHER" id="PTHR48100:SF59">
    <property type="entry name" value="ADENOSYLCOBALAMIN_ALPHA-RIBAZOLE PHOSPHATASE"/>
    <property type="match status" value="1"/>
</dbReference>
<dbReference type="InterPro" id="IPR050275">
    <property type="entry name" value="PGM_Phosphatase"/>
</dbReference>
<name>A0ABU1DIK5_9HYPH</name>
<dbReference type="Gene3D" id="3.40.50.1240">
    <property type="entry name" value="Phosphoglycerate mutase-like"/>
    <property type="match status" value="1"/>
</dbReference>
<organism evidence="1 2">
    <name type="scientific">Chelatococcus sambhunathii</name>
    <dbReference type="NCBI Taxonomy" id="363953"/>
    <lineage>
        <taxon>Bacteria</taxon>
        <taxon>Pseudomonadati</taxon>
        <taxon>Pseudomonadota</taxon>
        <taxon>Alphaproteobacteria</taxon>
        <taxon>Hyphomicrobiales</taxon>
        <taxon>Chelatococcaceae</taxon>
        <taxon>Chelatococcus</taxon>
    </lineage>
</organism>
<accession>A0ABU1DIK5</accession>
<comment type="caution">
    <text evidence="1">The sequence shown here is derived from an EMBL/GenBank/DDBJ whole genome shotgun (WGS) entry which is preliminary data.</text>
</comment>
<evidence type="ECO:0000313" key="2">
    <source>
        <dbReference type="Proteomes" id="UP001181622"/>
    </source>
</evidence>
<evidence type="ECO:0000313" key="1">
    <source>
        <dbReference type="EMBL" id="MDR4307943.1"/>
    </source>
</evidence>
<dbReference type="EMBL" id="JADBEO010000036">
    <property type="protein sequence ID" value="MDR4307943.1"/>
    <property type="molecule type" value="Genomic_DNA"/>
</dbReference>
<sequence>MAPPLIFVRHGETDWNVAGRLQGQTDTPLNPKGRDQADAVGRTLASAFPDLSGHVFVASPLERASETMRRVRAGLGLDPEAFAVDDRLKEMTFGRWEGSTFADIRTREPAVMKARDADRWGHRPPGGESYQDVSDRFAEFLAGLEGPAVVVSHGGVARVALALIGGGDRKKLPHLHVQQGRAMLIENGRWRWV</sequence>
<dbReference type="SMART" id="SM00855">
    <property type="entry name" value="PGAM"/>
    <property type="match status" value="1"/>
</dbReference>
<dbReference type="PIRSF" id="PIRSF000709">
    <property type="entry name" value="6PFK_2-Ptase"/>
    <property type="match status" value="1"/>
</dbReference>
<dbReference type="InterPro" id="IPR013078">
    <property type="entry name" value="His_Pase_superF_clade-1"/>
</dbReference>
<proteinExistence type="predicted"/>
<dbReference type="RefSeq" id="WP_309393271.1">
    <property type="nucleotide sequence ID" value="NZ_JADBEO010000036.1"/>
</dbReference>
<dbReference type="Pfam" id="PF00300">
    <property type="entry name" value="His_Phos_1"/>
    <property type="match status" value="1"/>
</dbReference>
<dbReference type="InterPro" id="IPR029033">
    <property type="entry name" value="His_PPase_superfam"/>
</dbReference>
<dbReference type="SUPFAM" id="SSF53254">
    <property type="entry name" value="Phosphoglycerate mutase-like"/>
    <property type="match status" value="1"/>
</dbReference>
<dbReference type="CDD" id="cd07067">
    <property type="entry name" value="HP_PGM_like"/>
    <property type="match status" value="1"/>
</dbReference>
<gene>
    <name evidence="1" type="ORF">IHQ68_15075</name>
</gene>
<protein>
    <submittedName>
        <fullName evidence="1">Histidine phosphatase family protein</fullName>
    </submittedName>
</protein>
<keyword evidence="2" id="KW-1185">Reference proteome</keyword>
<dbReference type="PANTHER" id="PTHR48100">
    <property type="entry name" value="BROAD-SPECIFICITY PHOSPHATASE YOR283W-RELATED"/>
    <property type="match status" value="1"/>
</dbReference>
<dbReference type="Proteomes" id="UP001181622">
    <property type="component" value="Unassembled WGS sequence"/>
</dbReference>